<feature type="transmembrane region" description="Helical" evidence="1">
    <location>
        <begin position="107"/>
        <end position="130"/>
    </location>
</feature>
<name>A0A061FD18_THECC</name>
<proteinExistence type="predicted"/>
<gene>
    <name evidence="2" type="ORF">TCM_030906</name>
</gene>
<dbReference type="Gramene" id="EOY12394">
    <property type="protein sequence ID" value="EOY12394"/>
    <property type="gene ID" value="TCM_030906"/>
</dbReference>
<keyword evidence="3" id="KW-1185">Reference proteome</keyword>
<dbReference type="Proteomes" id="UP000026915">
    <property type="component" value="Chromosome 7"/>
</dbReference>
<organism evidence="2 3">
    <name type="scientific">Theobroma cacao</name>
    <name type="common">Cacao</name>
    <name type="synonym">Cocoa</name>
    <dbReference type="NCBI Taxonomy" id="3641"/>
    <lineage>
        <taxon>Eukaryota</taxon>
        <taxon>Viridiplantae</taxon>
        <taxon>Streptophyta</taxon>
        <taxon>Embryophyta</taxon>
        <taxon>Tracheophyta</taxon>
        <taxon>Spermatophyta</taxon>
        <taxon>Magnoliopsida</taxon>
        <taxon>eudicotyledons</taxon>
        <taxon>Gunneridae</taxon>
        <taxon>Pentapetalae</taxon>
        <taxon>rosids</taxon>
        <taxon>malvids</taxon>
        <taxon>Malvales</taxon>
        <taxon>Malvaceae</taxon>
        <taxon>Byttnerioideae</taxon>
        <taxon>Theobroma</taxon>
    </lineage>
</organism>
<keyword evidence="1" id="KW-0812">Transmembrane</keyword>
<feature type="transmembrane region" description="Helical" evidence="1">
    <location>
        <begin position="251"/>
        <end position="273"/>
    </location>
</feature>
<dbReference type="InParanoid" id="A0A061FD18"/>
<evidence type="ECO:0000313" key="2">
    <source>
        <dbReference type="EMBL" id="EOY12394.1"/>
    </source>
</evidence>
<keyword evidence="1" id="KW-1133">Transmembrane helix</keyword>
<dbReference type="EMBL" id="CM001885">
    <property type="protein sequence ID" value="EOY12394.1"/>
    <property type="molecule type" value="Genomic_DNA"/>
</dbReference>
<keyword evidence="1" id="KW-0472">Membrane</keyword>
<accession>A0A061FD18</accession>
<evidence type="ECO:0000256" key="1">
    <source>
        <dbReference type="SAM" id="Phobius"/>
    </source>
</evidence>
<sequence>MVEEWGDAYHTWRNLLAFLVELTKDSEKYWIVVSSSFSRTSPSNEHMLSVFLASSNIVEFLSISLVAQFLGSISFESGVKSSSEEWRSWAYGLGDITALSFTGLPHWVFKVVVFLDCFAFLVELVGLVGLSVGHDTNLDIFWPELCDGCSTQALLFWHVPSNRPLPTVTVLLGLNQRVRCRQSSAKAMGFRNVLHIFFFYMDLVNSSICFERDNGFKLEVKPCSVFFGANLQVFLETESCFVGPGDKFYHLLVNLALCGILMVIVLAVCFRWLG</sequence>
<reference evidence="2 3" key="1">
    <citation type="journal article" date="2013" name="Genome Biol.">
        <title>The genome sequence of the most widely cultivated cacao type and its use to identify candidate genes regulating pod color.</title>
        <authorList>
            <person name="Motamayor J.C."/>
            <person name="Mockaitis K."/>
            <person name="Schmutz J."/>
            <person name="Haiminen N."/>
            <person name="Iii D.L."/>
            <person name="Cornejo O."/>
            <person name="Findley S.D."/>
            <person name="Zheng P."/>
            <person name="Utro F."/>
            <person name="Royaert S."/>
            <person name="Saski C."/>
            <person name="Jenkins J."/>
            <person name="Podicheti R."/>
            <person name="Zhao M."/>
            <person name="Scheffler B.E."/>
            <person name="Stack J.C."/>
            <person name="Feltus F.A."/>
            <person name="Mustiga G.M."/>
            <person name="Amores F."/>
            <person name="Phillips W."/>
            <person name="Marelli J.P."/>
            <person name="May G.D."/>
            <person name="Shapiro H."/>
            <person name="Ma J."/>
            <person name="Bustamante C.D."/>
            <person name="Schnell R.J."/>
            <person name="Main D."/>
            <person name="Gilbert D."/>
            <person name="Parida L."/>
            <person name="Kuhn D.N."/>
        </authorList>
    </citation>
    <scope>NUCLEOTIDE SEQUENCE [LARGE SCALE GENOMIC DNA]</scope>
    <source>
        <strain evidence="3">cv. Matina 1-6</strain>
    </source>
</reference>
<dbReference type="AlphaFoldDB" id="A0A061FD18"/>
<evidence type="ECO:0000313" key="3">
    <source>
        <dbReference type="Proteomes" id="UP000026915"/>
    </source>
</evidence>
<dbReference type="HOGENOM" id="CLU_1017112_0_0_1"/>
<protein>
    <submittedName>
        <fullName evidence="2">Uncharacterized protein</fullName>
    </submittedName>
</protein>